<dbReference type="RefSeq" id="WP_214111534.1">
    <property type="nucleotide sequence ID" value="NZ_JAHCTB010000001.1"/>
</dbReference>
<dbReference type="InterPro" id="IPR002931">
    <property type="entry name" value="Transglutaminase-like"/>
</dbReference>
<feature type="signal peptide" evidence="1">
    <location>
        <begin position="1"/>
        <end position="20"/>
    </location>
</feature>
<evidence type="ECO:0000313" key="3">
    <source>
        <dbReference type="EMBL" id="MBT0606654.1"/>
    </source>
</evidence>
<accession>A0ABS5S0F3</accession>
<dbReference type="Gene3D" id="2.60.120.1130">
    <property type="match status" value="1"/>
</dbReference>
<evidence type="ECO:0000259" key="2">
    <source>
        <dbReference type="Pfam" id="PF01841"/>
    </source>
</evidence>
<dbReference type="EMBL" id="JAHCTB010000001">
    <property type="protein sequence ID" value="MBT0606654.1"/>
    <property type="molecule type" value="Genomic_DNA"/>
</dbReference>
<dbReference type="Gene3D" id="2.60.40.3140">
    <property type="match status" value="1"/>
</dbReference>
<comment type="caution">
    <text evidence="3">The sequence shown here is derived from an EMBL/GenBank/DDBJ whole genome shotgun (WGS) entry which is preliminary data.</text>
</comment>
<proteinExistence type="predicted"/>
<dbReference type="Proteomes" id="UP001297092">
    <property type="component" value="Unassembled WGS sequence"/>
</dbReference>
<keyword evidence="1" id="KW-0732">Signal</keyword>
<evidence type="ECO:0000256" key="1">
    <source>
        <dbReference type="SAM" id="SignalP"/>
    </source>
</evidence>
<feature type="domain" description="Transglutaminase-like" evidence="2">
    <location>
        <begin position="323"/>
        <end position="398"/>
    </location>
</feature>
<keyword evidence="4" id="KW-1185">Reference proteome</keyword>
<evidence type="ECO:0000313" key="4">
    <source>
        <dbReference type="Proteomes" id="UP001297092"/>
    </source>
</evidence>
<organism evidence="3 4">
    <name type="scientific">Aequorivita echinoideorum</name>
    <dbReference type="NCBI Taxonomy" id="1549647"/>
    <lineage>
        <taxon>Bacteria</taxon>
        <taxon>Pseudomonadati</taxon>
        <taxon>Bacteroidota</taxon>
        <taxon>Flavobacteriia</taxon>
        <taxon>Flavobacteriales</taxon>
        <taxon>Flavobacteriaceae</taxon>
        <taxon>Aequorivita</taxon>
    </lineage>
</organism>
<sequence length="673" mass="76609">MKNLLVISVLLLFANHTSIAQNFKFGKVSEEEVLQKEHPQDPSANASILYRETKTEFQYSQDTGFYMVTDIYERIKIYSKEGFDWANVTVDLHKSSNGGEDKIGGLRGNTYFMDSSGKMQEEKLRNDGIFEEKSSKYLTQTKFTLPALQEGCVIEYKYTITSPFIFNIDEYKFQETIPVDNVKLVFSSPEYFVYNTHQRGWVPYRVEKDGYERTISFNETTTSTSGFGRTGREMETRNVKFKEHINTVEIQNVPAMKEEAYAGNINNYATALQFELNYIDFPGSPIKTYSTTWDDVSDRIYSVDSFGDELRRSNYFEKDVDALLSGVTDSREKLVKIFEFAKNKMTWNNYNGYFTNVGVKDAYKKGSGNVADINLMLVAMLRHAGINASPVLVSTKNHGIPLFPSMNCFNYVIAMVEMNGGQMLLDATNKDGEIGILEPKILNWQGLAISKNGEPFFVPLRSVSPAVQSTMVNVDLSNNMNVKGSSQSRFTGNYALQYRSHFKNAQEDTQRKELEKEYINTELSNVKFGNLEKPYEPVSLQYDFEVLDAVEEVSGKYYFSPLLFMAATENPFKLEERNYPIDYSFPTKNRYIVSINIPEGYKVESIPESSAFSLGENTGSFKYAIAQTANKLQLTVELAINEAYIAAADYGNLKKFYELLIAKENEKVVLSKV</sequence>
<gene>
    <name evidence="3" type="ORF">KIV10_00530</name>
</gene>
<feature type="chain" id="PRO_5045521483" evidence="1">
    <location>
        <begin position="21"/>
        <end position="673"/>
    </location>
</feature>
<dbReference type="Gene3D" id="3.10.620.30">
    <property type="match status" value="1"/>
</dbReference>
<protein>
    <submittedName>
        <fullName evidence="3">Transglutaminase-like domain-containing protein</fullName>
    </submittedName>
</protein>
<name>A0ABS5S0F3_9FLAO</name>
<dbReference type="Pfam" id="PF01841">
    <property type="entry name" value="Transglut_core"/>
    <property type="match status" value="1"/>
</dbReference>
<reference evidence="3 4" key="1">
    <citation type="submission" date="2021-05" db="EMBL/GenBank/DDBJ databases">
        <title>Aequorivita echinoideorum JCM 30378 genome.</title>
        <authorList>
            <person name="Zhang H."/>
            <person name="Li C."/>
        </authorList>
    </citation>
    <scope>NUCLEOTIDE SEQUENCE [LARGE SCALE GENOMIC DNA]</scope>
    <source>
        <strain evidence="3 4">JCM30378</strain>
    </source>
</reference>